<organism evidence="2 3">
    <name type="scientific">Mucilaginibacter lappiensis</name>
    <dbReference type="NCBI Taxonomy" id="354630"/>
    <lineage>
        <taxon>Bacteria</taxon>
        <taxon>Pseudomonadati</taxon>
        <taxon>Bacteroidota</taxon>
        <taxon>Sphingobacteriia</taxon>
        <taxon>Sphingobacteriales</taxon>
        <taxon>Sphingobacteriaceae</taxon>
        <taxon>Mucilaginibacter</taxon>
    </lineage>
</organism>
<evidence type="ECO:0000313" key="3">
    <source>
        <dbReference type="Proteomes" id="UP000548326"/>
    </source>
</evidence>
<dbReference type="EMBL" id="JACHCA010000006">
    <property type="protein sequence ID" value="MBB6128506.1"/>
    <property type="molecule type" value="Genomic_DNA"/>
</dbReference>
<dbReference type="Proteomes" id="UP000548326">
    <property type="component" value="Unassembled WGS sequence"/>
</dbReference>
<proteinExistence type="predicted"/>
<sequence length="97" mass="11016">MHIGYRNKLGMTSSRNLNTLVILSAAKDLLLNVLALPAVMIAAPGLSSLFRKHIRFANTGMMHAFFVQDGWRRCQYQRHGGHQEYDCDMDTFHGFGF</sequence>
<protein>
    <submittedName>
        <fullName evidence="2">Uncharacterized protein</fullName>
    </submittedName>
</protein>
<keyword evidence="1" id="KW-1133">Transmembrane helix</keyword>
<keyword evidence="1" id="KW-0472">Membrane</keyword>
<feature type="transmembrane region" description="Helical" evidence="1">
    <location>
        <begin position="29"/>
        <end position="50"/>
    </location>
</feature>
<evidence type="ECO:0000313" key="2">
    <source>
        <dbReference type="EMBL" id="MBB6128506.1"/>
    </source>
</evidence>
<name>A0A841JFY3_9SPHI</name>
<keyword evidence="1" id="KW-0812">Transmembrane</keyword>
<evidence type="ECO:0000256" key="1">
    <source>
        <dbReference type="SAM" id="Phobius"/>
    </source>
</evidence>
<gene>
    <name evidence="2" type="ORF">HDF22_002627</name>
</gene>
<accession>A0A841JFY3</accession>
<comment type="caution">
    <text evidence="2">The sequence shown here is derived from an EMBL/GenBank/DDBJ whole genome shotgun (WGS) entry which is preliminary data.</text>
</comment>
<reference evidence="2 3" key="1">
    <citation type="submission" date="2020-08" db="EMBL/GenBank/DDBJ databases">
        <title>Genomic Encyclopedia of Type Strains, Phase IV (KMG-V): Genome sequencing to study the core and pangenomes of soil and plant-associated prokaryotes.</title>
        <authorList>
            <person name="Whitman W."/>
        </authorList>
    </citation>
    <scope>NUCLEOTIDE SEQUENCE [LARGE SCALE GENOMIC DNA]</scope>
    <source>
        <strain evidence="2 3">MP601</strain>
    </source>
</reference>
<dbReference type="AlphaFoldDB" id="A0A841JFY3"/>